<accession>A0A0L8FYN5</accession>
<organism evidence="2">
    <name type="scientific">Octopus bimaculoides</name>
    <name type="common">California two-spotted octopus</name>
    <dbReference type="NCBI Taxonomy" id="37653"/>
    <lineage>
        <taxon>Eukaryota</taxon>
        <taxon>Metazoa</taxon>
        <taxon>Spiralia</taxon>
        <taxon>Lophotrochozoa</taxon>
        <taxon>Mollusca</taxon>
        <taxon>Cephalopoda</taxon>
        <taxon>Coleoidea</taxon>
        <taxon>Octopodiformes</taxon>
        <taxon>Octopoda</taxon>
        <taxon>Incirrata</taxon>
        <taxon>Octopodidae</taxon>
        <taxon>Octopus</taxon>
    </lineage>
</organism>
<evidence type="ECO:0000313" key="2">
    <source>
        <dbReference type="EMBL" id="KOF69846.1"/>
    </source>
</evidence>
<keyword evidence="1" id="KW-0812">Transmembrane</keyword>
<keyword evidence="1" id="KW-0472">Membrane</keyword>
<proteinExistence type="predicted"/>
<gene>
    <name evidence="2" type="ORF">OCBIM_22004000mg</name>
</gene>
<protein>
    <submittedName>
        <fullName evidence="2">Uncharacterized protein</fullName>
    </submittedName>
</protein>
<dbReference type="EMBL" id="KQ425175">
    <property type="protein sequence ID" value="KOF69846.1"/>
    <property type="molecule type" value="Genomic_DNA"/>
</dbReference>
<name>A0A0L8FYN5_OCTBM</name>
<evidence type="ECO:0000256" key="1">
    <source>
        <dbReference type="SAM" id="Phobius"/>
    </source>
</evidence>
<feature type="transmembrane region" description="Helical" evidence="1">
    <location>
        <begin position="7"/>
        <end position="33"/>
    </location>
</feature>
<reference evidence="2" key="1">
    <citation type="submission" date="2015-07" db="EMBL/GenBank/DDBJ databases">
        <title>MeaNS - Measles Nucleotide Surveillance Program.</title>
        <authorList>
            <person name="Tran T."/>
            <person name="Druce J."/>
        </authorList>
    </citation>
    <scope>NUCLEOTIDE SEQUENCE</scope>
    <source>
        <strain evidence="2">UCB-OBI-ISO-001</strain>
        <tissue evidence="2">Gonad</tissue>
    </source>
</reference>
<keyword evidence="1" id="KW-1133">Transmembrane helix</keyword>
<sequence>MHIYACMYVYLYFCMCACHVSIYMCACVCMYIQGGPKVGLQLFNYLFRIHIFIY</sequence>
<dbReference type="AlphaFoldDB" id="A0A0L8FYN5"/>